<dbReference type="Pfam" id="PF17963">
    <property type="entry name" value="Big_9"/>
    <property type="match status" value="2"/>
</dbReference>
<name>A0ABT5DF77_9BACT</name>
<evidence type="ECO:0000313" key="5">
    <source>
        <dbReference type="Proteomes" id="UP001221838"/>
    </source>
</evidence>
<dbReference type="PANTHER" id="PTHR46344:SF27">
    <property type="entry name" value="KELCH REPEAT SUPERFAMILY PROTEIN"/>
    <property type="match status" value="1"/>
</dbReference>
<dbReference type="InterPro" id="IPR006652">
    <property type="entry name" value="Kelch_1"/>
</dbReference>
<reference evidence="4 5" key="1">
    <citation type="submission" date="2022-11" db="EMBL/GenBank/DDBJ databases">
        <title>Minimal conservation of predation-associated metabolite biosynthetic gene clusters underscores biosynthetic potential of Myxococcota including descriptions for ten novel species: Archangium lansinium sp. nov., Myxococcus landrumus sp. nov., Nannocystis bai.</title>
        <authorList>
            <person name="Ahearne A."/>
            <person name="Stevens C."/>
            <person name="Dowd S."/>
        </authorList>
    </citation>
    <scope>NUCLEOTIDE SEQUENCE [LARGE SCALE GENOMIC DNA]</scope>
    <source>
        <strain evidence="4 5">NCWAL01</strain>
    </source>
</reference>
<dbReference type="InterPro" id="IPR037293">
    <property type="entry name" value="Gal_Oxidase_central_sf"/>
</dbReference>
<sequence>MKTLSQHLLPVLALALLASCAAPSPVSGSAQFAVSIPQALSVNDVTRVLVTVSASDMASLSVELAKSSGSWGGLIGNIPAKPNRSFLAQAFDASGTLRFRGQTSGVSISPNQTTAVALTLQEISSPPPYGNEAPVIDALVASSTSVLTGAAISLTATVHDPNPGDSLSLAWTASGGSFSEPSAASTSWTAPSSTGVQTLTLTVTDSQGAAVSVSLSVNVVSGASTGNAALTISFNLWPTVSKVSASLNLLDAGQSTSVSATASDADGDALSYQWTSSCPGTWANASSSAASFVPSSIPADACNNCQLTVTIQDGRGGQTTGSLSLCVASSSTQRFPPRFTHFYQSALSASSGQTVTFEVNALDPQSSALTFAWSTAAGSLGAPSHGASSSRVTWTAPSCNPVGTTSVITATVTNAFQLSASQGFSLPGLPACVPGWSGTGSMATVRNNHAMTRMANGKVLVTGGRFGGGSTDYLASAEVYNPDTGTWSKTAPMAAPRFQHTSTLMANGKVLVTGGRGTGYLATAEVYDSTSGTWSAASPMLSSRLLHTATLLSNGKVLVAGGYSGSAYTPIAEVYDPDTNTWSATSSMVSPRYSHTATLLPNGKVLIAGGYNGGYMGTAEVYDPASGTWSATGPMTTPRGAPTATLLPNGKVLVTGGIRTSSDYLESAELYNPASGTWSATTSMASLRSSHTATLLPNGKVLVVGGQSGAGGILSSAAVYAPDTATWSAAGTMGSARQDHTAVLLLNGTVLVTGGYHSSVGYLATSAVYVP</sequence>
<keyword evidence="3" id="KW-0732">Signal</keyword>
<feature type="signal peptide" evidence="3">
    <location>
        <begin position="1"/>
        <end position="21"/>
    </location>
</feature>
<dbReference type="Pfam" id="PF01344">
    <property type="entry name" value="Kelch_1"/>
    <property type="match status" value="1"/>
</dbReference>
<evidence type="ECO:0000313" key="4">
    <source>
        <dbReference type="EMBL" id="MDC0711778.1"/>
    </source>
</evidence>
<comment type="caution">
    <text evidence="4">The sequence shown here is derived from an EMBL/GenBank/DDBJ whole genome shotgun (WGS) entry which is preliminary data.</text>
</comment>
<keyword evidence="2" id="KW-0677">Repeat</keyword>
<keyword evidence="1" id="KW-0880">Kelch repeat</keyword>
<dbReference type="InterPro" id="IPR015915">
    <property type="entry name" value="Kelch-typ_b-propeller"/>
</dbReference>
<dbReference type="InterPro" id="IPR011043">
    <property type="entry name" value="Gal_Oxase/kelch_b-propeller"/>
</dbReference>
<dbReference type="Gene3D" id="2.130.10.80">
    <property type="entry name" value="Galactose oxidase/kelch, beta-propeller"/>
    <property type="match status" value="2"/>
</dbReference>
<keyword evidence="5" id="KW-1185">Reference proteome</keyword>
<evidence type="ECO:0000256" key="2">
    <source>
        <dbReference type="ARBA" id="ARBA00022737"/>
    </source>
</evidence>
<evidence type="ECO:0000256" key="3">
    <source>
        <dbReference type="SAM" id="SignalP"/>
    </source>
</evidence>
<dbReference type="Gene3D" id="2.120.10.80">
    <property type="entry name" value="Kelch-type beta propeller"/>
    <property type="match status" value="1"/>
</dbReference>
<dbReference type="SMART" id="SM00612">
    <property type="entry name" value="Kelch"/>
    <property type="match status" value="6"/>
</dbReference>
<dbReference type="Proteomes" id="UP001221838">
    <property type="component" value="Unassembled WGS sequence"/>
</dbReference>
<dbReference type="Pfam" id="PF24681">
    <property type="entry name" value="Kelch_KLHDC2_KLHL20_DRC7"/>
    <property type="match status" value="1"/>
</dbReference>
<dbReference type="InterPro" id="IPR035986">
    <property type="entry name" value="PKD_dom_sf"/>
</dbReference>
<proteinExistence type="predicted"/>
<protein>
    <submittedName>
        <fullName evidence="4">Kelch repeat-containing protein</fullName>
    </submittedName>
</protein>
<organism evidence="4 5">
    <name type="scientific">Stigmatella ashevillensis</name>
    <dbReference type="NCBI Taxonomy" id="2995309"/>
    <lineage>
        <taxon>Bacteria</taxon>
        <taxon>Pseudomonadati</taxon>
        <taxon>Myxococcota</taxon>
        <taxon>Myxococcia</taxon>
        <taxon>Myxococcales</taxon>
        <taxon>Cystobacterineae</taxon>
        <taxon>Archangiaceae</taxon>
        <taxon>Stigmatella</taxon>
    </lineage>
</organism>
<dbReference type="PANTHER" id="PTHR46344">
    <property type="entry name" value="OS02G0202900 PROTEIN"/>
    <property type="match status" value="1"/>
</dbReference>
<dbReference type="PROSITE" id="PS51257">
    <property type="entry name" value="PROKAR_LIPOPROTEIN"/>
    <property type="match status" value="1"/>
</dbReference>
<evidence type="ECO:0000256" key="1">
    <source>
        <dbReference type="ARBA" id="ARBA00022441"/>
    </source>
</evidence>
<dbReference type="SUPFAM" id="SSF50965">
    <property type="entry name" value="Galactose oxidase, central domain"/>
    <property type="match status" value="2"/>
</dbReference>
<accession>A0ABT5DF77</accession>
<gene>
    <name evidence="4" type="ORF">POL68_25135</name>
</gene>
<dbReference type="SUPFAM" id="SSF49299">
    <property type="entry name" value="PKD domain"/>
    <property type="match status" value="1"/>
</dbReference>
<dbReference type="EMBL" id="JAQNDM010000002">
    <property type="protein sequence ID" value="MDC0711778.1"/>
    <property type="molecule type" value="Genomic_DNA"/>
</dbReference>
<dbReference type="Gene3D" id="2.60.40.10">
    <property type="entry name" value="Immunoglobulins"/>
    <property type="match status" value="2"/>
</dbReference>
<feature type="chain" id="PRO_5045212772" evidence="3">
    <location>
        <begin position="22"/>
        <end position="771"/>
    </location>
</feature>
<dbReference type="InterPro" id="IPR013783">
    <property type="entry name" value="Ig-like_fold"/>
</dbReference>